<dbReference type="Proteomes" id="UP001595683">
    <property type="component" value="Unassembled WGS sequence"/>
</dbReference>
<proteinExistence type="predicted"/>
<reference evidence="2" key="1">
    <citation type="journal article" date="2019" name="Int. J. Syst. Evol. Microbiol.">
        <title>The Global Catalogue of Microorganisms (GCM) 10K type strain sequencing project: providing services to taxonomists for standard genome sequencing and annotation.</title>
        <authorList>
            <consortium name="The Broad Institute Genomics Platform"/>
            <consortium name="The Broad Institute Genome Sequencing Center for Infectious Disease"/>
            <person name="Wu L."/>
            <person name="Ma J."/>
        </authorList>
    </citation>
    <scope>NUCLEOTIDE SEQUENCE [LARGE SCALE GENOMIC DNA]</scope>
    <source>
        <strain evidence="2">KCTC 42224</strain>
    </source>
</reference>
<keyword evidence="2" id="KW-1185">Reference proteome</keyword>
<dbReference type="EMBL" id="JBHRYE010000003">
    <property type="protein sequence ID" value="MFC3670179.1"/>
    <property type="molecule type" value="Genomic_DNA"/>
</dbReference>
<comment type="caution">
    <text evidence="1">The sequence shown here is derived from an EMBL/GenBank/DDBJ whole genome shotgun (WGS) entry which is preliminary data.</text>
</comment>
<name>A0ABV7UYJ8_9SPHN</name>
<organism evidence="1 2">
    <name type="scientific">Novosphingobium pokkalii</name>
    <dbReference type="NCBI Taxonomy" id="1770194"/>
    <lineage>
        <taxon>Bacteria</taxon>
        <taxon>Pseudomonadati</taxon>
        <taxon>Pseudomonadota</taxon>
        <taxon>Alphaproteobacteria</taxon>
        <taxon>Sphingomonadales</taxon>
        <taxon>Sphingomonadaceae</taxon>
        <taxon>Novosphingobium</taxon>
    </lineage>
</organism>
<gene>
    <name evidence="1" type="ORF">ACFOOT_01955</name>
</gene>
<sequence>MILTASTGQSFSFLPLDDLAWERRLWRGEDLLGSIHRAWGGELHPQFDYDTFQGRGGADRHATAVALDQGTWDFPMVLLSTPFGVIDGGARLPDVRLVIVEGHQRHR</sequence>
<protein>
    <submittedName>
        <fullName evidence="1">Uncharacterized protein</fullName>
    </submittedName>
</protein>
<evidence type="ECO:0000313" key="2">
    <source>
        <dbReference type="Proteomes" id="UP001595683"/>
    </source>
</evidence>
<dbReference type="RefSeq" id="WP_191325031.1">
    <property type="nucleotide sequence ID" value="NZ_BMZP01000013.1"/>
</dbReference>
<evidence type="ECO:0000313" key="1">
    <source>
        <dbReference type="EMBL" id="MFC3670179.1"/>
    </source>
</evidence>
<accession>A0ABV7UYJ8</accession>